<evidence type="ECO:0000313" key="2">
    <source>
        <dbReference type="Proteomes" id="UP000237222"/>
    </source>
</evidence>
<proteinExistence type="predicted"/>
<dbReference type="Proteomes" id="UP000237222">
    <property type="component" value="Unassembled WGS sequence"/>
</dbReference>
<evidence type="ECO:0000313" key="1">
    <source>
        <dbReference type="EMBL" id="POP51392.1"/>
    </source>
</evidence>
<sequence>MVLMLCSFALADNHHVAKNTIPASVSSLVEVDSGFPESPELVFTLTKSISSVGPLYFLNGLAPAQPCSCVAQRIYGNTSIRSPPIAL</sequence>
<accession>A0A2S4HBL5</accession>
<gene>
    <name evidence="1" type="ORF">C0068_17300</name>
</gene>
<protein>
    <submittedName>
        <fullName evidence="1">Uncharacterized protein</fullName>
    </submittedName>
</protein>
<name>A0A2S4HBL5_9GAMM</name>
<comment type="caution">
    <text evidence="1">The sequence shown here is derived from an EMBL/GenBank/DDBJ whole genome shotgun (WGS) entry which is preliminary data.</text>
</comment>
<organism evidence="1 2">
    <name type="scientific">Zhongshania marina</name>
    <dbReference type="NCBI Taxonomy" id="2304603"/>
    <lineage>
        <taxon>Bacteria</taxon>
        <taxon>Pseudomonadati</taxon>
        <taxon>Pseudomonadota</taxon>
        <taxon>Gammaproteobacteria</taxon>
        <taxon>Cellvibrionales</taxon>
        <taxon>Spongiibacteraceae</taxon>
        <taxon>Zhongshania</taxon>
    </lineage>
</organism>
<reference evidence="1" key="1">
    <citation type="submission" date="2018-01" db="EMBL/GenBank/DDBJ databases">
        <authorList>
            <person name="Yu X.-D."/>
        </authorList>
    </citation>
    <scope>NUCLEOTIDE SEQUENCE</scope>
    <source>
        <strain evidence="1">ZX-21</strain>
    </source>
</reference>
<dbReference type="AlphaFoldDB" id="A0A2S4HBL5"/>
<dbReference type="EMBL" id="PQGG01000040">
    <property type="protein sequence ID" value="POP51392.1"/>
    <property type="molecule type" value="Genomic_DNA"/>
</dbReference>